<comment type="caution">
    <text evidence="1">The sequence shown here is derived from an EMBL/GenBank/DDBJ whole genome shotgun (WGS) entry which is preliminary data.</text>
</comment>
<dbReference type="AlphaFoldDB" id="A0A9W6Z0D2"/>
<organism evidence="1 2">
    <name type="scientific">Ambrosiozyma monospora</name>
    <name type="common">Yeast</name>
    <name type="synonym">Endomycopsis monosporus</name>
    <dbReference type="NCBI Taxonomy" id="43982"/>
    <lineage>
        <taxon>Eukaryota</taxon>
        <taxon>Fungi</taxon>
        <taxon>Dikarya</taxon>
        <taxon>Ascomycota</taxon>
        <taxon>Saccharomycotina</taxon>
        <taxon>Pichiomycetes</taxon>
        <taxon>Pichiales</taxon>
        <taxon>Pichiaceae</taxon>
        <taxon>Ambrosiozyma</taxon>
    </lineage>
</organism>
<evidence type="ECO:0000313" key="1">
    <source>
        <dbReference type="EMBL" id="GMG40159.1"/>
    </source>
</evidence>
<sequence length="236" mass="26380">MLDKFKDDQLKQKNYIQKHGLVAVKPLMAIPSGLCVITKGKPLSEKFDIEKSTFLTKVKGQFPDSGNQSCKDDVIWFNRHTKSFQFKTDVPESQFQLVKFDPELNESVVQITANDFPKSEFLTQIRVHLRNLGFPMVNDLVFGEGGSLAKVVKNQSELTPGQWNQYALEVSSRVESDEASGILNQFTGCTECGQPNVVSLVNDVPLLPVHLWRLNLASSPDGVPNEFKAPLPDWAS</sequence>
<dbReference type="Proteomes" id="UP001165063">
    <property type="component" value="Unassembled WGS sequence"/>
</dbReference>
<dbReference type="GO" id="GO:0009982">
    <property type="term" value="F:pseudouridine synthase activity"/>
    <property type="evidence" value="ECO:0007669"/>
    <property type="project" value="InterPro"/>
</dbReference>
<dbReference type="InterPro" id="IPR020103">
    <property type="entry name" value="PsdUridine_synth_cat_dom_sf"/>
</dbReference>
<name>A0A9W6Z0D2_AMBMO</name>
<dbReference type="OrthoDB" id="424794at2759"/>
<keyword evidence="2" id="KW-1185">Reference proteome</keyword>
<dbReference type="EMBL" id="BSXU01003507">
    <property type="protein sequence ID" value="GMG40159.1"/>
    <property type="molecule type" value="Genomic_DNA"/>
</dbReference>
<evidence type="ECO:0000313" key="2">
    <source>
        <dbReference type="Proteomes" id="UP001165063"/>
    </source>
</evidence>
<gene>
    <name evidence="1" type="ORF">Amon01_000594200</name>
</gene>
<proteinExistence type="predicted"/>
<protein>
    <submittedName>
        <fullName evidence="1">Unnamed protein product</fullName>
    </submittedName>
</protein>
<accession>A0A9W6Z0D2</accession>
<reference evidence="1" key="1">
    <citation type="submission" date="2023-04" db="EMBL/GenBank/DDBJ databases">
        <title>Ambrosiozyma monospora NBRC 1965.</title>
        <authorList>
            <person name="Ichikawa N."/>
            <person name="Sato H."/>
            <person name="Tonouchi N."/>
        </authorList>
    </citation>
    <scope>NUCLEOTIDE SEQUENCE</scope>
    <source>
        <strain evidence="1">NBRC 1965</strain>
    </source>
</reference>
<dbReference type="GO" id="GO:0001522">
    <property type="term" value="P:pseudouridine synthesis"/>
    <property type="evidence" value="ECO:0007669"/>
    <property type="project" value="InterPro"/>
</dbReference>
<dbReference type="GO" id="GO:0003723">
    <property type="term" value="F:RNA binding"/>
    <property type="evidence" value="ECO:0007669"/>
    <property type="project" value="InterPro"/>
</dbReference>
<dbReference type="SUPFAM" id="SSF55120">
    <property type="entry name" value="Pseudouridine synthase"/>
    <property type="match status" value="1"/>
</dbReference>